<dbReference type="SUPFAM" id="SSF56801">
    <property type="entry name" value="Acetyl-CoA synthetase-like"/>
    <property type="match status" value="1"/>
</dbReference>
<dbReference type="PANTHER" id="PTHR45527">
    <property type="entry name" value="NONRIBOSOMAL PEPTIDE SYNTHETASE"/>
    <property type="match status" value="1"/>
</dbReference>
<dbReference type="SMART" id="SM00823">
    <property type="entry name" value="PKS_PP"/>
    <property type="match status" value="1"/>
</dbReference>
<protein>
    <recommendedName>
        <fullName evidence="3">Carrier domain-containing protein</fullName>
    </recommendedName>
</protein>
<proteinExistence type="predicted"/>
<dbReference type="InterPro" id="IPR009081">
    <property type="entry name" value="PP-bd_ACP"/>
</dbReference>
<dbReference type="InterPro" id="IPR006162">
    <property type="entry name" value="Ppantetheine_attach_site"/>
</dbReference>
<evidence type="ECO:0000256" key="1">
    <source>
        <dbReference type="ARBA" id="ARBA00022450"/>
    </source>
</evidence>
<dbReference type="InterPro" id="IPR000873">
    <property type="entry name" value="AMP-dep_synth/lig_dom"/>
</dbReference>
<reference evidence="4 5" key="1">
    <citation type="submission" date="2021-01" db="EMBL/GenBank/DDBJ databases">
        <title>Whole genome shotgun sequence of Asanoa siamensis NBRC 107932.</title>
        <authorList>
            <person name="Komaki H."/>
            <person name="Tamura T."/>
        </authorList>
    </citation>
    <scope>NUCLEOTIDE SEQUENCE [LARGE SCALE GENOMIC DNA]</scope>
    <source>
        <strain evidence="4 5">NBRC 107932</strain>
    </source>
</reference>
<dbReference type="InterPro" id="IPR006342">
    <property type="entry name" value="FkbM_mtfrase"/>
</dbReference>
<dbReference type="Gene3D" id="3.30.300.30">
    <property type="match status" value="1"/>
</dbReference>
<dbReference type="InterPro" id="IPR042099">
    <property type="entry name" value="ANL_N_sf"/>
</dbReference>
<dbReference type="Gene3D" id="3.40.50.150">
    <property type="entry name" value="Vaccinia Virus protein VP39"/>
    <property type="match status" value="1"/>
</dbReference>
<dbReference type="PANTHER" id="PTHR45527:SF1">
    <property type="entry name" value="FATTY ACID SYNTHASE"/>
    <property type="match status" value="1"/>
</dbReference>
<comment type="caution">
    <text evidence="4">The sequence shown here is derived from an EMBL/GenBank/DDBJ whole genome shotgun (WGS) entry which is preliminary data.</text>
</comment>
<dbReference type="Gene3D" id="1.10.1200.10">
    <property type="entry name" value="ACP-like"/>
    <property type="match status" value="1"/>
</dbReference>
<evidence type="ECO:0000259" key="3">
    <source>
        <dbReference type="PROSITE" id="PS50075"/>
    </source>
</evidence>
<dbReference type="NCBIfam" id="TIGR01444">
    <property type="entry name" value="fkbM_fam"/>
    <property type="match status" value="1"/>
</dbReference>
<accession>A0ABQ4CWI4</accession>
<dbReference type="Gene3D" id="3.40.50.12780">
    <property type="entry name" value="N-terminal domain of ligase-like"/>
    <property type="match status" value="1"/>
</dbReference>
<evidence type="ECO:0000313" key="4">
    <source>
        <dbReference type="EMBL" id="GIF75625.1"/>
    </source>
</evidence>
<dbReference type="PROSITE" id="PS00455">
    <property type="entry name" value="AMP_BINDING"/>
    <property type="match status" value="1"/>
</dbReference>
<keyword evidence="1" id="KW-0596">Phosphopantetheine</keyword>
<dbReference type="NCBIfam" id="TIGR01733">
    <property type="entry name" value="AA-adenyl-dom"/>
    <property type="match status" value="1"/>
</dbReference>
<feature type="domain" description="Carrier" evidence="3">
    <location>
        <begin position="796"/>
        <end position="870"/>
    </location>
</feature>
<dbReference type="EMBL" id="BONE01000046">
    <property type="protein sequence ID" value="GIF75625.1"/>
    <property type="molecule type" value="Genomic_DNA"/>
</dbReference>
<dbReference type="SUPFAM" id="SSF47336">
    <property type="entry name" value="ACP-like"/>
    <property type="match status" value="1"/>
</dbReference>
<dbReference type="Pfam" id="PF05050">
    <property type="entry name" value="Methyltransf_21"/>
    <property type="match status" value="1"/>
</dbReference>
<dbReference type="InterPro" id="IPR020845">
    <property type="entry name" value="AMP-binding_CS"/>
</dbReference>
<dbReference type="InterPro" id="IPR020806">
    <property type="entry name" value="PKS_PP-bd"/>
</dbReference>
<organism evidence="4 5">
    <name type="scientific">Asanoa siamensis</name>
    <dbReference type="NCBI Taxonomy" id="926357"/>
    <lineage>
        <taxon>Bacteria</taxon>
        <taxon>Bacillati</taxon>
        <taxon>Actinomycetota</taxon>
        <taxon>Actinomycetes</taxon>
        <taxon>Micromonosporales</taxon>
        <taxon>Micromonosporaceae</taxon>
        <taxon>Asanoa</taxon>
    </lineage>
</organism>
<dbReference type="PROSITE" id="PS50075">
    <property type="entry name" value="CARRIER"/>
    <property type="match status" value="1"/>
</dbReference>
<dbReference type="Proteomes" id="UP000604117">
    <property type="component" value="Unassembled WGS sequence"/>
</dbReference>
<dbReference type="Pfam" id="PF00550">
    <property type="entry name" value="PP-binding"/>
    <property type="match status" value="1"/>
</dbReference>
<dbReference type="InterPro" id="IPR029063">
    <property type="entry name" value="SAM-dependent_MTases_sf"/>
</dbReference>
<name>A0ABQ4CWI4_9ACTN</name>
<keyword evidence="5" id="KW-1185">Reference proteome</keyword>
<dbReference type="InterPro" id="IPR036736">
    <property type="entry name" value="ACP-like_sf"/>
</dbReference>
<evidence type="ECO:0000256" key="2">
    <source>
        <dbReference type="ARBA" id="ARBA00022553"/>
    </source>
</evidence>
<dbReference type="SUPFAM" id="SSF53335">
    <property type="entry name" value="S-adenosyl-L-methionine-dependent methyltransferases"/>
    <property type="match status" value="1"/>
</dbReference>
<dbReference type="PROSITE" id="PS00012">
    <property type="entry name" value="PHOSPHOPANTETHEINE"/>
    <property type="match status" value="1"/>
</dbReference>
<keyword evidence="2" id="KW-0597">Phosphoprotein</keyword>
<dbReference type="RefSeq" id="WP_203716483.1">
    <property type="nucleotide sequence ID" value="NZ_BONE01000046.1"/>
</dbReference>
<dbReference type="InterPro" id="IPR010071">
    <property type="entry name" value="AA_adenyl_dom"/>
</dbReference>
<sequence>MTTDNPHISEVVRAWASRTPDAVAVESPVRTLTYRQLHDAAAAAATRISRWSAPGDIVAVEAVRTAETVVAILGVLQAGCTYLPLDFDAPATCAEVLARITPTLLLSAGPAPEWAQTIHRTTIDPHGTAPQAGPALLQGAVDLPAYLMPTSGSTGAAKIVEVGHRNMCYNVRALNETIGGITSNDAYLHFASFAFSSSVRQLFLPLSRGARVVLAASAERRDPAQLLRRLGTSKVTVVDVIPSLLAGLLDAAEAAGGFGPHLRLLLTASERLPGELVRRWHPLAPAGCRFFNMYGQTETTGIVSVHAVTAADAQRAVVPIGQPIPETALTLAGPAGAPVPPGGIGEIVVTGPGLARGYAGDPGRTAAAFPVSAANTRTYRTGDLGRYDGQSLQYAGRRDAQVKVRGHRVDLTEVERVLSQHPAVAEAVVVDIGDTEVQVAAAVQLRPGHLDAAVLQRLRELPDGPRVLDLNPPETDFMFAEIFTRAVYLQHGIVLPPDACVIDAGANIGLFTLFAARRAPHGRIIAVEPAGPAAETLRINLAANGCTNAVVREVALGDHRGTATLTFYPHSVGMSSIHADPDHEARTISSIIGNQVAAGEVTGELREVTGELAEAKLVPQKFPCTVTRLSDMLTAEAVDHVDLLKIDVQDSELALLAGIDDADWPRIAQVVAEVRDLGGRLARTVALLRQRGFHVSTAQDTMFAGTDMHYVYARRPGYAQQPLPRARTTVSPPSLPRPVTTGQLLEHLRELPDHHLPALLLILTQIAHTSSGKADRPRVTDALRAHVRRLPQEVGIDDDPVVTVVAEVWKEVLGRPVSAGDDFFEIGGNSLTAARVITRLRVRLGCEIPLRLIFATSELVAFASHLRPEATPHAVSLVGGAAGAPAPDAETVR</sequence>
<evidence type="ECO:0000313" key="5">
    <source>
        <dbReference type="Proteomes" id="UP000604117"/>
    </source>
</evidence>
<gene>
    <name evidence="4" type="ORF">Asi02nite_51430</name>
</gene>
<dbReference type="InterPro" id="IPR045851">
    <property type="entry name" value="AMP-bd_C_sf"/>
</dbReference>
<dbReference type="CDD" id="cd05930">
    <property type="entry name" value="A_NRPS"/>
    <property type="match status" value="1"/>
</dbReference>
<dbReference type="Pfam" id="PF00501">
    <property type="entry name" value="AMP-binding"/>
    <property type="match status" value="1"/>
</dbReference>